<dbReference type="EMBL" id="BK014776">
    <property type="protein sequence ID" value="DAD75168.1"/>
    <property type="molecule type" value="Genomic_DNA"/>
</dbReference>
<reference evidence="1" key="1">
    <citation type="journal article" date="2021" name="Proc. Natl. Acad. Sci. U.S.A.">
        <title>A Catalog of Tens of Thousands of Viruses from Human Metagenomes Reveals Hidden Associations with Chronic Diseases.</title>
        <authorList>
            <person name="Tisza M.J."/>
            <person name="Buck C.B."/>
        </authorList>
    </citation>
    <scope>NUCLEOTIDE SEQUENCE</scope>
    <source>
        <strain evidence="1">CtvGX2</strain>
    </source>
</reference>
<evidence type="ECO:0000313" key="1">
    <source>
        <dbReference type="EMBL" id="DAD75168.1"/>
    </source>
</evidence>
<organism evidence="1">
    <name type="scientific">Siphoviridae sp. ctvGX2</name>
    <dbReference type="NCBI Taxonomy" id="2826512"/>
    <lineage>
        <taxon>Viruses</taxon>
        <taxon>Duplodnaviria</taxon>
        <taxon>Heunggongvirae</taxon>
        <taxon>Uroviricota</taxon>
        <taxon>Caudoviricetes</taxon>
    </lineage>
</organism>
<protein>
    <submittedName>
        <fullName evidence="1">Tail completion protein</fullName>
    </submittedName>
</protein>
<proteinExistence type="predicted"/>
<sequence>MPRIIPATVDEWLVPHLRNSLRAEGIDAQVDVVEPPTLDAPLARPLVVIRTDGGTQSSPLTFSCQVGISVLAGTRQNDALARRVASLVYAAATDMEIVFASGSPITAVNYRACTTPVGVSDDQDVARRYMTISYMVVGSW</sequence>
<accession>A0A8S5LZ64</accession>
<name>A0A8S5LZ64_9CAUD</name>